<feature type="compositionally biased region" description="Basic and acidic residues" evidence="1">
    <location>
        <begin position="311"/>
        <end position="324"/>
    </location>
</feature>
<feature type="compositionally biased region" description="Polar residues" evidence="1">
    <location>
        <begin position="72"/>
        <end position="90"/>
    </location>
</feature>
<dbReference type="OrthoDB" id="8196194at2759"/>
<dbReference type="EnsemblMetazoa" id="SCAU008688-RA">
    <property type="protein sequence ID" value="SCAU008688-PA"/>
    <property type="gene ID" value="SCAU008688"/>
</dbReference>
<gene>
    <name evidence="2" type="primary">106092724</name>
</gene>
<reference evidence="2" key="1">
    <citation type="submission" date="2020-05" db="UniProtKB">
        <authorList>
            <consortium name="EnsemblMetazoa"/>
        </authorList>
    </citation>
    <scope>IDENTIFICATION</scope>
    <source>
        <strain evidence="2">USDA</strain>
    </source>
</reference>
<dbReference type="AlphaFoldDB" id="A0A1I8PJP3"/>
<dbReference type="Proteomes" id="UP000095300">
    <property type="component" value="Unassembled WGS sequence"/>
</dbReference>
<protein>
    <submittedName>
        <fullName evidence="2">Uncharacterized protein</fullName>
    </submittedName>
</protein>
<feature type="compositionally biased region" description="Basic and acidic residues" evidence="1">
    <location>
        <begin position="124"/>
        <end position="139"/>
    </location>
</feature>
<name>A0A1I8PJP3_STOCA</name>
<feature type="compositionally biased region" description="Basic residues" evidence="1">
    <location>
        <begin position="105"/>
        <end position="117"/>
    </location>
</feature>
<evidence type="ECO:0000256" key="1">
    <source>
        <dbReference type="SAM" id="MobiDB-lite"/>
    </source>
</evidence>
<feature type="region of interest" description="Disordered" evidence="1">
    <location>
        <begin position="1"/>
        <end position="23"/>
    </location>
</feature>
<feature type="region of interest" description="Disordered" evidence="1">
    <location>
        <begin position="52"/>
        <end position="173"/>
    </location>
</feature>
<accession>A0A1I8PJP3</accession>
<feature type="region of interest" description="Disordered" evidence="1">
    <location>
        <begin position="198"/>
        <end position="220"/>
    </location>
</feature>
<proteinExistence type="predicted"/>
<feature type="compositionally biased region" description="Basic and acidic residues" evidence="1">
    <location>
        <begin position="52"/>
        <end position="68"/>
    </location>
</feature>
<feature type="compositionally biased region" description="Basic and acidic residues" evidence="1">
    <location>
        <begin position="198"/>
        <end position="213"/>
    </location>
</feature>
<evidence type="ECO:0000313" key="3">
    <source>
        <dbReference type="Proteomes" id="UP000095300"/>
    </source>
</evidence>
<dbReference type="VEuPathDB" id="VectorBase:SCAU008688"/>
<evidence type="ECO:0000313" key="2">
    <source>
        <dbReference type="EnsemblMetazoa" id="SCAU008688-PA"/>
    </source>
</evidence>
<feature type="region of interest" description="Disordered" evidence="1">
    <location>
        <begin position="291"/>
        <end position="324"/>
    </location>
</feature>
<sequence length="324" mass="36082">MGKAQSKRSVDITTDGNKCADSNIHEKMEKIDVENGSNGELALPINYQADNCEHVEHNKDAKPEKIVESESPEQSTNYVKTSPEYENQNDSPKETVALADENSMKKSKKEKVKKKWSFRNISFGKKDKQKPGKSEDTPEKASTMVNGTDANTLLDAEESEKQRESTNGTENEVVELKCNENGNVSECKVNVQQNEETLDNKKEEIDRGSHNNIEDNVNGTKYMPEVLSTESNTNEILTVTKSSEEMVLKEDTSTEFDSVKEAAENNILSDVKPEAISLNGNVDDVNQNMSLLDDENSHNEANALESMDTITHSEVKQDPSVESE</sequence>
<organism evidence="2 3">
    <name type="scientific">Stomoxys calcitrans</name>
    <name type="common">Stable fly</name>
    <name type="synonym">Conops calcitrans</name>
    <dbReference type="NCBI Taxonomy" id="35570"/>
    <lineage>
        <taxon>Eukaryota</taxon>
        <taxon>Metazoa</taxon>
        <taxon>Ecdysozoa</taxon>
        <taxon>Arthropoda</taxon>
        <taxon>Hexapoda</taxon>
        <taxon>Insecta</taxon>
        <taxon>Pterygota</taxon>
        <taxon>Neoptera</taxon>
        <taxon>Endopterygota</taxon>
        <taxon>Diptera</taxon>
        <taxon>Brachycera</taxon>
        <taxon>Muscomorpha</taxon>
        <taxon>Muscoidea</taxon>
        <taxon>Muscidae</taxon>
        <taxon>Stomoxys</taxon>
    </lineage>
</organism>
<keyword evidence="3" id="KW-1185">Reference proteome</keyword>